<reference evidence="2" key="1">
    <citation type="submission" date="2014-09" db="EMBL/GenBank/DDBJ databases">
        <authorList>
            <person name="Magalhaes I.L.F."/>
            <person name="Oliveira U."/>
            <person name="Santos F.R."/>
            <person name="Vidigal T.H.D.A."/>
            <person name="Brescovit A.D."/>
            <person name="Santos A.J."/>
        </authorList>
    </citation>
    <scope>NUCLEOTIDE SEQUENCE</scope>
    <source>
        <tissue evidence="2">Shoot tissue taken approximately 20 cm above the soil surface</tissue>
    </source>
</reference>
<proteinExistence type="predicted"/>
<keyword evidence="1" id="KW-1133">Transmembrane helix</keyword>
<reference evidence="2" key="2">
    <citation type="journal article" date="2015" name="Data Brief">
        <title>Shoot transcriptome of the giant reed, Arundo donax.</title>
        <authorList>
            <person name="Barrero R.A."/>
            <person name="Guerrero F.D."/>
            <person name="Moolhuijzen P."/>
            <person name="Goolsby J.A."/>
            <person name="Tidwell J."/>
            <person name="Bellgard S.E."/>
            <person name="Bellgard M.I."/>
        </authorList>
    </citation>
    <scope>NUCLEOTIDE SEQUENCE</scope>
    <source>
        <tissue evidence="2">Shoot tissue taken approximately 20 cm above the soil surface</tissue>
    </source>
</reference>
<dbReference type="AlphaFoldDB" id="A0A0A8Y7U0"/>
<protein>
    <submittedName>
        <fullName evidence="2">Uncharacterized protein</fullName>
    </submittedName>
</protein>
<accession>A0A0A8Y7U0</accession>
<dbReference type="EMBL" id="GBRH01278148">
    <property type="protein sequence ID" value="JAD19747.1"/>
    <property type="molecule type" value="Transcribed_RNA"/>
</dbReference>
<organism evidence="2">
    <name type="scientific">Arundo donax</name>
    <name type="common">Giant reed</name>
    <name type="synonym">Donax arundinaceus</name>
    <dbReference type="NCBI Taxonomy" id="35708"/>
    <lineage>
        <taxon>Eukaryota</taxon>
        <taxon>Viridiplantae</taxon>
        <taxon>Streptophyta</taxon>
        <taxon>Embryophyta</taxon>
        <taxon>Tracheophyta</taxon>
        <taxon>Spermatophyta</taxon>
        <taxon>Magnoliopsida</taxon>
        <taxon>Liliopsida</taxon>
        <taxon>Poales</taxon>
        <taxon>Poaceae</taxon>
        <taxon>PACMAD clade</taxon>
        <taxon>Arundinoideae</taxon>
        <taxon>Arundineae</taxon>
        <taxon>Arundo</taxon>
    </lineage>
</organism>
<evidence type="ECO:0000313" key="2">
    <source>
        <dbReference type="EMBL" id="JAD19747.1"/>
    </source>
</evidence>
<keyword evidence="1" id="KW-0812">Transmembrane</keyword>
<keyword evidence="1" id="KW-0472">Membrane</keyword>
<sequence>MFPCFGRNSMFDELITGFSLSLLSFHFFNYPFQSLILSFVAKNHFYSDL</sequence>
<feature type="transmembrane region" description="Helical" evidence="1">
    <location>
        <begin position="20"/>
        <end position="41"/>
    </location>
</feature>
<name>A0A0A8Y7U0_ARUDO</name>
<evidence type="ECO:0000256" key="1">
    <source>
        <dbReference type="SAM" id="Phobius"/>
    </source>
</evidence>